<feature type="transmembrane region" description="Helical" evidence="4">
    <location>
        <begin position="182"/>
        <end position="204"/>
    </location>
</feature>
<dbReference type="PROSITE" id="PS50850">
    <property type="entry name" value="MFS"/>
    <property type="match status" value="1"/>
</dbReference>
<dbReference type="InterPro" id="IPR011701">
    <property type="entry name" value="MFS"/>
</dbReference>
<comment type="caution">
    <text evidence="6">The sequence shown here is derived from an EMBL/GenBank/DDBJ whole genome shotgun (WGS) entry which is preliminary data.</text>
</comment>
<protein>
    <recommendedName>
        <fullName evidence="5">Major facilitator superfamily (MFS) profile domain-containing protein</fullName>
    </recommendedName>
</protein>
<dbReference type="InterPro" id="IPR020846">
    <property type="entry name" value="MFS_dom"/>
</dbReference>
<gene>
    <name evidence="6" type="ORF">EHS24_009119</name>
</gene>
<evidence type="ECO:0000259" key="5">
    <source>
        <dbReference type="PROSITE" id="PS50850"/>
    </source>
</evidence>
<accession>A0A427XP17</accession>
<evidence type="ECO:0000313" key="7">
    <source>
        <dbReference type="Proteomes" id="UP000279236"/>
    </source>
</evidence>
<dbReference type="Proteomes" id="UP000279236">
    <property type="component" value="Unassembled WGS sequence"/>
</dbReference>
<dbReference type="PANTHER" id="PTHR11360:SF305">
    <property type="entry name" value="MAJOR FACILITATOR SUPERFAMILY (MFS) PROFILE DOMAIN-CONTAINING PROTEIN"/>
    <property type="match status" value="1"/>
</dbReference>
<feature type="transmembrane region" description="Helical" evidence="4">
    <location>
        <begin position="322"/>
        <end position="341"/>
    </location>
</feature>
<feature type="transmembrane region" description="Helical" evidence="4">
    <location>
        <begin position="248"/>
        <end position="268"/>
    </location>
</feature>
<keyword evidence="4" id="KW-1133">Transmembrane helix</keyword>
<dbReference type="GeneID" id="39593662"/>
<feature type="transmembrane region" description="Helical" evidence="4">
    <location>
        <begin position="353"/>
        <end position="371"/>
    </location>
</feature>
<feature type="region of interest" description="Disordered" evidence="3">
    <location>
        <begin position="1"/>
        <end position="56"/>
    </location>
</feature>
<dbReference type="AlphaFoldDB" id="A0A427XP17"/>
<feature type="transmembrane region" description="Helical" evidence="4">
    <location>
        <begin position="453"/>
        <end position="473"/>
    </location>
</feature>
<feature type="transmembrane region" description="Helical" evidence="4">
    <location>
        <begin position="122"/>
        <end position="145"/>
    </location>
</feature>
<dbReference type="GO" id="GO:0016020">
    <property type="term" value="C:membrane"/>
    <property type="evidence" value="ECO:0007669"/>
    <property type="project" value="UniProtKB-SubCell"/>
</dbReference>
<proteinExistence type="inferred from homology"/>
<feature type="transmembrane region" description="Helical" evidence="4">
    <location>
        <begin position="377"/>
        <end position="399"/>
    </location>
</feature>
<feature type="transmembrane region" description="Helical" evidence="4">
    <location>
        <begin position="216"/>
        <end position="236"/>
    </location>
</feature>
<dbReference type="EMBL" id="RSCE01000008">
    <property type="protein sequence ID" value="RSH80538.1"/>
    <property type="molecule type" value="Genomic_DNA"/>
</dbReference>
<feature type="transmembrane region" description="Helical" evidence="4">
    <location>
        <begin position="90"/>
        <end position="110"/>
    </location>
</feature>
<evidence type="ECO:0000256" key="3">
    <source>
        <dbReference type="SAM" id="MobiDB-lite"/>
    </source>
</evidence>
<feature type="transmembrane region" description="Helical" evidence="4">
    <location>
        <begin position="411"/>
        <end position="441"/>
    </location>
</feature>
<reference evidence="6 7" key="1">
    <citation type="submission" date="2018-11" db="EMBL/GenBank/DDBJ databases">
        <title>Genome sequence of Apiotrichum porosum DSM 27194.</title>
        <authorList>
            <person name="Aliyu H."/>
            <person name="Gorte O."/>
            <person name="Ochsenreither K."/>
        </authorList>
    </citation>
    <scope>NUCLEOTIDE SEQUENCE [LARGE SCALE GENOMIC DNA]</scope>
    <source>
        <strain evidence="6 7">DSM 27194</strain>
    </source>
</reference>
<dbReference type="GO" id="GO:0022857">
    <property type="term" value="F:transmembrane transporter activity"/>
    <property type="evidence" value="ECO:0007669"/>
    <property type="project" value="InterPro"/>
</dbReference>
<evidence type="ECO:0000256" key="1">
    <source>
        <dbReference type="ARBA" id="ARBA00004141"/>
    </source>
</evidence>
<evidence type="ECO:0000256" key="2">
    <source>
        <dbReference type="ARBA" id="ARBA00006727"/>
    </source>
</evidence>
<feature type="transmembrane region" description="Helical" evidence="4">
    <location>
        <begin position="289"/>
        <end position="310"/>
    </location>
</feature>
<sequence>MSTSTMTATPTHPDEARQRAEEELELSTLNNAKGKMSGIATGEDPAPSIPTGSENTLPTVTVREESAADLIMEQSRQYDALVPDGGWESWAMVACCSMLAFWYVGTTYSWGVLQAALVDADLAPASTLAFVGSLAVAMLSALAMLNSRLLPLVGARSMAIAGVILMSLGQILAGFATHSVAALFVTAGVMMGVGVSFCFMVISITPAQYFSKKRGTAIGIVYAGGGLGGAVISLALEAAVKRLGVPWTFRLVGLVMLACCLPAAWFIHERTSFPKAGFIDWSLFKSWDFVLLFVSGAFATFPLFVPPFFLPLYAQSLHMSTSMGATLVCLFNFSSAVGRILTGLISDRLLGPINTLCISLIITAVTLLVLWPTSTSFAELVVFVLANGASNGGFFSIMPTVVGNVMGSQRLAVAFGMIVTGWMAGYLMGAPAAGYILAAYGGTDAGARAFRPAVFWAGGMAAGAAGLVVFLRFQRSRKLFVKM</sequence>
<dbReference type="Pfam" id="PF07690">
    <property type="entry name" value="MFS_1"/>
    <property type="match status" value="1"/>
</dbReference>
<organism evidence="6 7">
    <name type="scientific">Apiotrichum porosum</name>
    <dbReference type="NCBI Taxonomy" id="105984"/>
    <lineage>
        <taxon>Eukaryota</taxon>
        <taxon>Fungi</taxon>
        <taxon>Dikarya</taxon>
        <taxon>Basidiomycota</taxon>
        <taxon>Agaricomycotina</taxon>
        <taxon>Tremellomycetes</taxon>
        <taxon>Trichosporonales</taxon>
        <taxon>Trichosporonaceae</taxon>
        <taxon>Apiotrichum</taxon>
    </lineage>
</organism>
<keyword evidence="4" id="KW-0812">Transmembrane</keyword>
<dbReference type="RefSeq" id="XP_028475485.1">
    <property type="nucleotide sequence ID" value="XM_028624413.1"/>
</dbReference>
<name>A0A427XP17_9TREE</name>
<dbReference type="SUPFAM" id="SSF103473">
    <property type="entry name" value="MFS general substrate transporter"/>
    <property type="match status" value="1"/>
</dbReference>
<feature type="compositionally biased region" description="Polar residues" evidence="3">
    <location>
        <begin position="1"/>
        <end position="10"/>
    </location>
</feature>
<keyword evidence="4" id="KW-0472">Membrane</keyword>
<keyword evidence="7" id="KW-1185">Reference proteome</keyword>
<feature type="transmembrane region" description="Helical" evidence="4">
    <location>
        <begin position="157"/>
        <end position="176"/>
    </location>
</feature>
<dbReference type="Gene3D" id="1.20.1250.20">
    <property type="entry name" value="MFS general substrate transporter like domains"/>
    <property type="match status" value="2"/>
</dbReference>
<dbReference type="PANTHER" id="PTHR11360">
    <property type="entry name" value="MONOCARBOXYLATE TRANSPORTER"/>
    <property type="match status" value="1"/>
</dbReference>
<feature type="compositionally biased region" description="Basic and acidic residues" evidence="3">
    <location>
        <begin position="12"/>
        <end position="21"/>
    </location>
</feature>
<comment type="subcellular location">
    <subcellularLocation>
        <location evidence="1">Membrane</location>
        <topology evidence="1">Multi-pass membrane protein</topology>
    </subcellularLocation>
</comment>
<evidence type="ECO:0000256" key="4">
    <source>
        <dbReference type="SAM" id="Phobius"/>
    </source>
</evidence>
<dbReference type="OrthoDB" id="2213137at2759"/>
<evidence type="ECO:0000313" key="6">
    <source>
        <dbReference type="EMBL" id="RSH80538.1"/>
    </source>
</evidence>
<dbReference type="InterPro" id="IPR050327">
    <property type="entry name" value="Proton-linked_MCT"/>
</dbReference>
<feature type="domain" description="Major facilitator superfamily (MFS) profile" evidence="5">
    <location>
        <begin position="288"/>
        <end position="483"/>
    </location>
</feature>
<dbReference type="InterPro" id="IPR036259">
    <property type="entry name" value="MFS_trans_sf"/>
</dbReference>
<comment type="similarity">
    <text evidence="2">Belongs to the major facilitator superfamily. Monocarboxylate porter (TC 2.A.1.13) family.</text>
</comment>